<sequence length="303" mass="34180">MYSRVNYTIVGIFVLLFGAGMVWFGFWLAKYDLQEEFDIYKLEIYESVAGLSVDSNVKLRGVDVGSVSNIRINPQDIEKVEIFVKIKKGIPIKEDMVAHTAMFGVTGLLSIEIEGGTNAAKTLVPTDDYIPLIKTRPSFLTQLAGDIGGASGKIEALLMQSQKLLSDDNIETLGKIFDNIEQMTAKGEKLEDKVIVTLDEFRESLASMNRDFKLIQQDFAEIKQVSIPTIDRLMETSKNFNRVTLKVENTIERGDYNLKQIFEPMLIEIRILTNQLNTVSRQLEQNPSDLLFKSRTLRKGPGE</sequence>
<protein>
    <submittedName>
        <fullName evidence="3">MlaD family protein</fullName>
    </submittedName>
</protein>
<proteinExistence type="predicted"/>
<name>A0ABT7QUB1_9BACT</name>
<accession>A0ABT7QUB1</accession>
<dbReference type="RefSeq" id="WP_289402423.1">
    <property type="nucleotide sequence ID" value="NZ_JAQIBC010000009.1"/>
</dbReference>
<organism evidence="3 4">
    <name type="scientific">Sulfurovum xiamenensis</name>
    <dbReference type="NCBI Taxonomy" id="3019066"/>
    <lineage>
        <taxon>Bacteria</taxon>
        <taxon>Pseudomonadati</taxon>
        <taxon>Campylobacterota</taxon>
        <taxon>Epsilonproteobacteria</taxon>
        <taxon>Campylobacterales</taxon>
        <taxon>Sulfurovaceae</taxon>
        <taxon>Sulfurovum</taxon>
    </lineage>
</organism>
<dbReference type="PANTHER" id="PTHR36698">
    <property type="entry name" value="BLL5892 PROTEIN"/>
    <property type="match status" value="1"/>
</dbReference>
<evidence type="ECO:0000256" key="1">
    <source>
        <dbReference type="SAM" id="Phobius"/>
    </source>
</evidence>
<dbReference type="Pfam" id="PF02470">
    <property type="entry name" value="MlaD"/>
    <property type="match status" value="1"/>
</dbReference>
<evidence type="ECO:0000259" key="2">
    <source>
        <dbReference type="Pfam" id="PF02470"/>
    </source>
</evidence>
<dbReference type="Proteomes" id="UP001169066">
    <property type="component" value="Unassembled WGS sequence"/>
</dbReference>
<keyword evidence="1" id="KW-1133">Transmembrane helix</keyword>
<evidence type="ECO:0000313" key="4">
    <source>
        <dbReference type="Proteomes" id="UP001169066"/>
    </source>
</evidence>
<keyword evidence="4" id="KW-1185">Reference proteome</keyword>
<evidence type="ECO:0000313" key="3">
    <source>
        <dbReference type="EMBL" id="MDM5264524.1"/>
    </source>
</evidence>
<keyword evidence="1" id="KW-0472">Membrane</keyword>
<gene>
    <name evidence="3" type="ORF">PF327_10000</name>
</gene>
<dbReference type="PANTHER" id="PTHR36698:SF2">
    <property type="entry name" value="MCE_MLAD DOMAIN-CONTAINING PROTEIN"/>
    <property type="match status" value="1"/>
</dbReference>
<comment type="caution">
    <text evidence="3">The sequence shown here is derived from an EMBL/GenBank/DDBJ whole genome shotgun (WGS) entry which is preliminary data.</text>
</comment>
<dbReference type="EMBL" id="JAQIBC010000009">
    <property type="protein sequence ID" value="MDM5264524.1"/>
    <property type="molecule type" value="Genomic_DNA"/>
</dbReference>
<reference evidence="3" key="1">
    <citation type="submission" date="2023-01" db="EMBL/GenBank/DDBJ databases">
        <title>Sulfurovum sp. XTW-4 genome assembly.</title>
        <authorList>
            <person name="Wang J."/>
        </authorList>
    </citation>
    <scope>NUCLEOTIDE SEQUENCE</scope>
    <source>
        <strain evidence="3">XTW-4</strain>
    </source>
</reference>
<keyword evidence="1" id="KW-0812">Transmembrane</keyword>
<feature type="transmembrane region" description="Helical" evidence="1">
    <location>
        <begin position="7"/>
        <end position="29"/>
    </location>
</feature>
<dbReference type="InterPro" id="IPR003399">
    <property type="entry name" value="Mce/MlaD"/>
</dbReference>
<feature type="domain" description="Mce/MlaD" evidence="2">
    <location>
        <begin position="45"/>
        <end position="116"/>
    </location>
</feature>